<keyword evidence="2" id="KW-1185">Reference proteome</keyword>
<dbReference type="Proteomes" id="UP000076079">
    <property type="component" value="Chromosome"/>
</dbReference>
<proteinExistence type="predicted"/>
<accession>A0A143PLL0</accession>
<dbReference type="AlphaFoldDB" id="A0A143PLL0"/>
<dbReference type="RefSeq" id="WP_110170861.1">
    <property type="nucleotide sequence ID" value="NZ_CP015136.1"/>
</dbReference>
<name>A0A143PLL0_LUTPR</name>
<dbReference type="KEGG" id="abac:LuPra_02291"/>
<dbReference type="EMBL" id="CP015136">
    <property type="protein sequence ID" value="AMY09080.1"/>
    <property type="molecule type" value="Genomic_DNA"/>
</dbReference>
<sequence length="231" mass="24212">MTTRRLSIAHGVAAAFLLSGSTDITSACESPKSTMEATPSEVRAFFKGQGKMVLTFLGYSGAGYEDEAALFRHAAAVLDQYSPTTTIVNIGATPDGIGRVYELAKQRGFSTSGVVSTQARESNASVSPCVDHTFYVRDSSWGGVIEGTDQLSPTSAAMVDVSDRLVAIGGGEVARDELVAARLAGKDTTFIAADMNHRIAIEKAAKKGAAPPTDFRGAADAAFGRDARVKR</sequence>
<reference evidence="1" key="1">
    <citation type="journal article" date="2016" name="Genome Announc.">
        <title>First Complete Genome Sequence of a Subdivision 6 Acidobacterium Strain.</title>
        <authorList>
            <person name="Huang S."/>
            <person name="Vieira S."/>
            <person name="Bunk B."/>
            <person name="Riedel T."/>
            <person name="Sproer C."/>
            <person name="Overmann J."/>
        </authorList>
    </citation>
    <scope>NUCLEOTIDE SEQUENCE [LARGE SCALE GENOMIC DNA]</scope>
    <source>
        <strain evidence="1">DSM 100886</strain>
    </source>
</reference>
<evidence type="ECO:0000313" key="1">
    <source>
        <dbReference type="EMBL" id="AMY09080.1"/>
    </source>
</evidence>
<gene>
    <name evidence="1" type="ORF">LuPra_02291</name>
</gene>
<evidence type="ECO:0000313" key="2">
    <source>
        <dbReference type="Proteomes" id="UP000076079"/>
    </source>
</evidence>
<organism evidence="1 2">
    <name type="scientific">Luteitalea pratensis</name>
    <dbReference type="NCBI Taxonomy" id="1855912"/>
    <lineage>
        <taxon>Bacteria</taxon>
        <taxon>Pseudomonadati</taxon>
        <taxon>Acidobacteriota</taxon>
        <taxon>Vicinamibacteria</taxon>
        <taxon>Vicinamibacterales</taxon>
        <taxon>Vicinamibacteraceae</taxon>
        <taxon>Luteitalea</taxon>
    </lineage>
</organism>
<protein>
    <submittedName>
        <fullName evidence="1">Uncharacterized protein</fullName>
    </submittedName>
</protein>
<dbReference type="PATRIC" id="fig|1813736.3.peg.2404"/>
<dbReference type="OrthoDB" id="7026228at2"/>